<dbReference type="PANTHER" id="PTHR34978:SF3">
    <property type="entry name" value="SLR0241 PROTEIN"/>
    <property type="match status" value="1"/>
</dbReference>
<evidence type="ECO:0000256" key="5">
    <source>
        <dbReference type="ARBA" id="ARBA00023049"/>
    </source>
</evidence>
<keyword evidence="7" id="KW-0472">Membrane</keyword>
<dbReference type="EMBL" id="BAAAQA010000034">
    <property type="protein sequence ID" value="GAA2123398.1"/>
    <property type="molecule type" value="Genomic_DNA"/>
</dbReference>
<keyword evidence="10" id="KW-1185">Reference proteome</keyword>
<gene>
    <name evidence="9" type="ORF">GCM10009824_27250</name>
</gene>
<evidence type="ECO:0000313" key="10">
    <source>
        <dbReference type="Proteomes" id="UP001500166"/>
    </source>
</evidence>
<keyword evidence="3 6" id="KW-0378">Hydrolase</keyword>
<evidence type="ECO:0000313" key="9">
    <source>
        <dbReference type="EMBL" id="GAA2123398.1"/>
    </source>
</evidence>
<keyword evidence="4 6" id="KW-0862">Zinc</keyword>
<keyword evidence="2" id="KW-0479">Metal-binding</keyword>
<dbReference type="Proteomes" id="UP001500166">
    <property type="component" value="Unassembled WGS sequence"/>
</dbReference>
<comment type="similarity">
    <text evidence="6">Belongs to the peptidase M48 family.</text>
</comment>
<dbReference type="PANTHER" id="PTHR34978">
    <property type="entry name" value="POSSIBLE SENSOR-TRANSDUCER PROTEIN BLAR"/>
    <property type="match status" value="1"/>
</dbReference>
<protein>
    <submittedName>
        <fullName evidence="9">M56 family metallopeptidase</fullName>
    </submittedName>
</protein>
<comment type="caution">
    <text evidence="9">The sequence shown here is derived from an EMBL/GenBank/DDBJ whole genome shotgun (WGS) entry which is preliminary data.</text>
</comment>
<evidence type="ECO:0000256" key="1">
    <source>
        <dbReference type="ARBA" id="ARBA00022670"/>
    </source>
</evidence>
<name>A0ABN2Y964_9MICC</name>
<keyword evidence="5 6" id="KW-0482">Metalloprotease</keyword>
<dbReference type="Gene3D" id="3.30.2010.10">
    <property type="entry name" value="Metalloproteases ('zincins'), catalytic domain"/>
    <property type="match status" value="1"/>
</dbReference>
<evidence type="ECO:0000256" key="4">
    <source>
        <dbReference type="ARBA" id="ARBA00022833"/>
    </source>
</evidence>
<dbReference type="InterPro" id="IPR001915">
    <property type="entry name" value="Peptidase_M48"/>
</dbReference>
<evidence type="ECO:0000256" key="3">
    <source>
        <dbReference type="ARBA" id="ARBA00022801"/>
    </source>
</evidence>
<evidence type="ECO:0000256" key="2">
    <source>
        <dbReference type="ARBA" id="ARBA00022723"/>
    </source>
</evidence>
<organism evidence="9 10">
    <name type="scientific">Kocuria atrinae</name>
    <dbReference type="NCBI Taxonomy" id="592377"/>
    <lineage>
        <taxon>Bacteria</taxon>
        <taxon>Bacillati</taxon>
        <taxon>Actinomycetota</taxon>
        <taxon>Actinomycetes</taxon>
        <taxon>Micrococcales</taxon>
        <taxon>Micrococcaceae</taxon>
        <taxon>Kocuria</taxon>
    </lineage>
</organism>
<proteinExistence type="inferred from homology"/>
<dbReference type="Pfam" id="PF01435">
    <property type="entry name" value="Peptidase_M48"/>
    <property type="match status" value="1"/>
</dbReference>
<sequence>MTTPVLLITFALLATLAGPLLKGRGWVDRSPRLGILVWQALTASIVVSVILASVSLALPVMPVLGGLADFLQACAMVLRAQYSTPGGAVVSMAGAVMAFVLGARVLYCLAIEVMSARRDRKEHIGSLSLVSRRDPTTDVLVVDHAVPTAYCLPGRRRDIVFTTAALRVLDEQQRQAVLRHELAHLHGHHHLVLIGANAWVRAFPRIPIFAMARVELGRLVELAADDRAAAGNDSRLTVASALVRLAEAGHAPASALAASGTATLVRVRRLAAPSAPLHRARVALTMVAATAMLALPVAVTATPALATVQAQSCPVEFPQSV</sequence>
<dbReference type="InterPro" id="IPR052173">
    <property type="entry name" value="Beta-lactam_resp_regulator"/>
</dbReference>
<evidence type="ECO:0000256" key="7">
    <source>
        <dbReference type="SAM" id="Phobius"/>
    </source>
</evidence>
<accession>A0ABN2Y964</accession>
<feature type="transmembrane region" description="Helical" evidence="7">
    <location>
        <begin position="33"/>
        <end position="56"/>
    </location>
</feature>
<feature type="domain" description="Peptidase M48" evidence="8">
    <location>
        <begin position="138"/>
        <end position="195"/>
    </location>
</feature>
<feature type="transmembrane region" description="Helical" evidence="7">
    <location>
        <begin position="282"/>
        <end position="306"/>
    </location>
</feature>
<evidence type="ECO:0000256" key="6">
    <source>
        <dbReference type="RuleBase" id="RU003983"/>
    </source>
</evidence>
<keyword evidence="7" id="KW-1133">Transmembrane helix</keyword>
<feature type="transmembrane region" description="Helical" evidence="7">
    <location>
        <begin position="88"/>
        <end position="111"/>
    </location>
</feature>
<dbReference type="RefSeq" id="WP_344225535.1">
    <property type="nucleotide sequence ID" value="NZ_BAAAQA010000034.1"/>
</dbReference>
<keyword evidence="1 6" id="KW-0645">Protease</keyword>
<evidence type="ECO:0000259" key="8">
    <source>
        <dbReference type="Pfam" id="PF01435"/>
    </source>
</evidence>
<reference evidence="9 10" key="1">
    <citation type="journal article" date="2019" name="Int. J. Syst. Evol. Microbiol.">
        <title>The Global Catalogue of Microorganisms (GCM) 10K type strain sequencing project: providing services to taxonomists for standard genome sequencing and annotation.</title>
        <authorList>
            <consortium name="The Broad Institute Genomics Platform"/>
            <consortium name="The Broad Institute Genome Sequencing Center for Infectious Disease"/>
            <person name="Wu L."/>
            <person name="Ma J."/>
        </authorList>
    </citation>
    <scope>NUCLEOTIDE SEQUENCE [LARGE SCALE GENOMIC DNA]</scope>
    <source>
        <strain evidence="9 10">JCM 15914</strain>
    </source>
</reference>
<comment type="cofactor">
    <cofactor evidence="6">
        <name>Zn(2+)</name>
        <dbReference type="ChEBI" id="CHEBI:29105"/>
    </cofactor>
    <text evidence="6">Binds 1 zinc ion per subunit.</text>
</comment>
<keyword evidence="7" id="KW-0812">Transmembrane</keyword>
<dbReference type="CDD" id="cd07326">
    <property type="entry name" value="M56_BlaR1_MecR1_like"/>
    <property type="match status" value="1"/>
</dbReference>